<evidence type="ECO:0000256" key="2">
    <source>
        <dbReference type="ARBA" id="ARBA00023002"/>
    </source>
</evidence>
<protein>
    <submittedName>
        <fullName evidence="4">Uncharacterized protein</fullName>
    </submittedName>
</protein>
<evidence type="ECO:0000256" key="1">
    <source>
        <dbReference type="ARBA" id="ARBA00006484"/>
    </source>
</evidence>
<dbReference type="Gene3D" id="3.40.50.720">
    <property type="entry name" value="NAD(P)-binding Rossmann-like Domain"/>
    <property type="match status" value="1"/>
</dbReference>
<reference evidence="4" key="1">
    <citation type="submission" date="2023-06" db="EMBL/GenBank/DDBJ databases">
        <title>Black Yeasts Isolated from many extreme environments.</title>
        <authorList>
            <person name="Coleine C."/>
            <person name="Stajich J.E."/>
            <person name="Selbmann L."/>
        </authorList>
    </citation>
    <scope>NUCLEOTIDE SEQUENCE</scope>
    <source>
        <strain evidence="4">CCFEE 5200</strain>
    </source>
</reference>
<dbReference type="InterPro" id="IPR036291">
    <property type="entry name" value="NAD(P)-bd_dom_sf"/>
</dbReference>
<keyword evidence="2" id="KW-0560">Oxidoreductase</keyword>
<dbReference type="Pfam" id="PF00106">
    <property type="entry name" value="adh_short"/>
    <property type="match status" value="1"/>
</dbReference>
<dbReference type="PANTHER" id="PTHR44196:SF1">
    <property type="entry name" value="DEHYDROGENASE_REDUCTASE SDR FAMILY MEMBER 7B"/>
    <property type="match status" value="1"/>
</dbReference>
<comment type="similarity">
    <text evidence="1">Belongs to the short-chain dehydrogenases/reductases (SDR) family.</text>
</comment>
<dbReference type="InterPro" id="IPR002347">
    <property type="entry name" value="SDR_fam"/>
</dbReference>
<sequence length="249" mass="26675">MPPPQGSWNRVEGPGDYPFTNEVHNDTYAAIDPTKADHVGHSGFNSGASKGLGRALALSLAKSSASEIAVGARSELTEVVAAIRQAANEAGRPEPKVLAVKLDVRDQASVEAATEKIAADFGKLDVVINSAEIIEPVTSIVDSSPDVWWSVWEVNVRGSYLISRSCIPLLLKGKLDTLIMISSVGAHVIIPGLSAYQPGKLAITRFMEFAAAEYKDQGLVPFSVHSGNVLSDIISEDTSYFQVRRKTRS</sequence>
<proteinExistence type="inferred from homology"/>
<evidence type="ECO:0000313" key="4">
    <source>
        <dbReference type="EMBL" id="KAK0951404.1"/>
    </source>
</evidence>
<feature type="region of interest" description="Disordered" evidence="3">
    <location>
        <begin position="1"/>
        <end position="22"/>
    </location>
</feature>
<dbReference type="SUPFAM" id="SSF51735">
    <property type="entry name" value="NAD(P)-binding Rossmann-fold domains"/>
    <property type="match status" value="1"/>
</dbReference>
<accession>A0AAN6H376</accession>
<dbReference type="PANTHER" id="PTHR44196">
    <property type="entry name" value="DEHYDROGENASE/REDUCTASE SDR FAMILY MEMBER 7B"/>
    <property type="match status" value="1"/>
</dbReference>
<dbReference type="GO" id="GO:0016491">
    <property type="term" value="F:oxidoreductase activity"/>
    <property type="evidence" value="ECO:0007669"/>
    <property type="project" value="UniProtKB-KW"/>
</dbReference>
<dbReference type="EMBL" id="JAUJLE010000698">
    <property type="protein sequence ID" value="KAK0951404.1"/>
    <property type="molecule type" value="Genomic_DNA"/>
</dbReference>
<evidence type="ECO:0000313" key="5">
    <source>
        <dbReference type="Proteomes" id="UP001175353"/>
    </source>
</evidence>
<name>A0AAN6H376_9PEZI</name>
<gene>
    <name evidence="4" type="ORF">LTR91_025003</name>
</gene>
<keyword evidence="5" id="KW-1185">Reference proteome</keyword>
<dbReference type="CDD" id="cd05233">
    <property type="entry name" value="SDR_c"/>
    <property type="match status" value="1"/>
</dbReference>
<comment type="caution">
    <text evidence="4">The sequence shown here is derived from an EMBL/GenBank/DDBJ whole genome shotgun (WGS) entry which is preliminary data.</text>
</comment>
<dbReference type="PRINTS" id="PR00081">
    <property type="entry name" value="GDHRDH"/>
</dbReference>
<dbReference type="GO" id="GO:0016020">
    <property type="term" value="C:membrane"/>
    <property type="evidence" value="ECO:0007669"/>
    <property type="project" value="TreeGrafter"/>
</dbReference>
<dbReference type="AlphaFoldDB" id="A0AAN6H376"/>
<organism evidence="4 5">
    <name type="scientific">Friedmanniomyces endolithicus</name>
    <dbReference type="NCBI Taxonomy" id="329885"/>
    <lineage>
        <taxon>Eukaryota</taxon>
        <taxon>Fungi</taxon>
        <taxon>Dikarya</taxon>
        <taxon>Ascomycota</taxon>
        <taxon>Pezizomycotina</taxon>
        <taxon>Dothideomycetes</taxon>
        <taxon>Dothideomycetidae</taxon>
        <taxon>Mycosphaerellales</taxon>
        <taxon>Teratosphaeriaceae</taxon>
        <taxon>Friedmanniomyces</taxon>
    </lineage>
</organism>
<dbReference type="Proteomes" id="UP001175353">
    <property type="component" value="Unassembled WGS sequence"/>
</dbReference>
<evidence type="ECO:0000256" key="3">
    <source>
        <dbReference type="SAM" id="MobiDB-lite"/>
    </source>
</evidence>